<evidence type="ECO:0000256" key="1">
    <source>
        <dbReference type="SAM" id="MobiDB-lite"/>
    </source>
</evidence>
<gene>
    <name evidence="2" type="ORF">QRX60_27965</name>
</gene>
<reference evidence="2 3" key="1">
    <citation type="submission" date="2023-06" db="EMBL/GenBank/DDBJ databases">
        <authorList>
            <person name="Oyuntsetseg B."/>
            <person name="Kim S.B."/>
        </authorList>
    </citation>
    <scope>NUCLEOTIDE SEQUENCE [LARGE SCALE GENOMIC DNA]</scope>
    <source>
        <strain evidence="2 3">4-36</strain>
    </source>
</reference>
<evidence type="ECO:0000313" key="3">
    <source>
        <dbReference type="Proteomes" id="UP001239397"/>
    </source>
</evidence>
<proteinExistence type="predicted"/>
<evidence type="ECO:0000313" key="2">
    <source>
        <dbReference type="EMBL" id="WIX97916.1"/>
    </source>
</evidence>
<dbReference type="RefSeq" id="WP_285994403.1">
    <property type="nucleotide sequence ID" value="NZ_CP127295.1"/>
</dbReference>
<dbReference type="EMBL" id="CP127295">
    <property type="protein sequence ID" value="WIX97916.1"/>
    <property type="molecule type" value="Genomic_DNA"/>
</dbReference>
<dbReference type="Proteomes" id="UP001239397">
    <property type="component" value="Chromosome"/>
</dbReference>
<protein>
    <submittedName>
        <fullName evidence="2">Uncharacterized protein</fullName>
    </submittedName>
</protein>
<organism evidence="2 3">
    <name type="scientific">Amycolatopsis mongoliensis</name>
    <dbReference type="NCBI Taxonomy" id="715475"/>
    <lineage>
        <taxon>Bacteria</taxon>
        <taxon>Bacillati</taxon>
        <taxon>Actinomycetota</taxon>
        <taxon>Actinomycetes</taxon>
        <taxon>Pseudonocardiales</taxon>
        <taxon>Pseudonocardiaceae</taxon>
        <taxon>Amycolatopsis</taxon>
    </lineage>
</organism>
<name>A0A9Y2NAZ4_9PSEU</name>
<dbReference type="KEGG" id="amog:QRX60_27965"/>
<sequence length="105" mass="11151">MVQLLGDDFGDNPSDCSLGRDRGPETVNGVLRDRCGAFPGPVTFDQVGALLTERGVPLAEVPCPADPDEMRTYWQPDSTTMVYVVSGSSYGNAGDVCKVISPDTP</sequence>
<accession>A0A9Y2NAZ4</accession>
<feature type="region of interest" description="Disordered" evidence="1">
    <location>
        <begin position="1"/>
        <end position="22"/>
    </location>
</feature>
<keyword evidence="3" id="KW-1185">Reference proteome</keyword>
<dbReference type="AlphaFoldDB" id="A0A9Y2NAZ4"/>